<evidence type="ECO:0000313" key="12">
    <source>
        <dbReference type="EMBL" id="SDH77026.1"/>
    </source>
</evidence>
<dbReference type="InterPro" id="IPR049734">
    <property type="entry name" value="NudC-like_C"/>
</dbReference>
<keyword evidence="9" id="KW-0464">Manganese</keyword>
<evidence type="ECO:0000256" key="10">
    <source>
        <dbReference type="ARBA" id="ARBA00023679"/>
    </source>
</evidence>
<dbReference type="PANTHER" id="PTHR42904">
    <property type="entry name" value="NUDIX HYDROLASE, NUDC SUBFAMILY"/>
    <property type="match status" value="1"/>
</dbReference>
<dbReference type="SUPFAM" id="SSF55811">
    <property type="entry name" value="Nudix"/>
    <property type="match status" value="1"/>
</dbReference>
<dbReference type="CDD" id="cd03429">
    <property type="entry name" value="NUDIX_NADH_pyrophosphatase_Nudt13"/>
    <property type="match status" value="1"/>
</dbReference>
<dbReference type="GO" id="GO:0006742">
    <property type="term" value="P:NADP+ catabolic process"/>
    <property type="evidence" value="ECO:0007669"/>
    <property type="project" value="TreeGrafter"/>
</dbReference>
<evidence type="ECO:0000256" key="3">
    <source>
        <dbReference type="ARBA" id="ARBA00009595"/>
    </source>
</evidence>
<name>A0A1G8F4I1_9NOCA</name>
<comment type="cofactor">
    <cofactor evidence="1">
        <name>Mg(2+)</name>
        <dbReference type="ChEBI" id="CHEBI:18420"/>
    </cofactor>
</comment>
<dbReference type="Pfam" id="PF09296">
    <property type="entry name" value="NUDIX-like"/>
    <property type="match status" value="1"/>
</dbReference>
<reference evidence="12 13" key="1">
    <citation type="submission" date="2016-10" db="EMBL/GenBank/DDBJ databases">
        <authorList>
            <person name="de Groot N.N."/>
        </authorList>
    </citation>
    <scope>NUCLEOTIDE SEQUENCE [LARGE SCALE GENOMIC DNA]</scope>
    <source>
        <strain evidence="12 13">DSM 44892</strain>
    </source>
</reference>
<evidence type="ECO:0000313" key="13">
    <source>
        <dbReference type="Proteomes" id="UP000183263"/>
    </source>
</evidence>
<evidence type="ECO:0000256" key="8">
    <source>
        <dbReference type="ARBA" id="ARBA00023027"/>
    </source>
</evidence>
<comment type="catalytic activity">
    <reaction evidence="10">
        <text>a 5'-end NAD(+)-phospho-ribonucleoside in mRNA + H2O = a 5'-end phospho-adenosine-phospho-ribonucleoside in mRNA + beta-nicotinamide D-ribonucleotide + 2 H(+)</text>
        <dbReference type="Rhea" id="RHEA:60876"/>
        <dbReference type="Rhea" id="RHEA-COMP:15698"/>
        <dbReference type="Rhea" id="RHEA-COMP:15719"/>
        <dbReference type="ChEBI" id="CHEBI:14649"/>
        <dbReference type="ChEBI" id="CHEBI:15377"/>
        <dbReference type="ChEBI" id="CHEBI:15378"/>
        <dbReference type="ChEBI" id="CHEBI:144029"/>
        <dbReference type="ChEBI" id="CHEBI:144051"/>
    </reaction>
    <physiologicalReaction direction="left-to-right" evidence="10">
        <dbReference type="Rhea" id="RHEA:60877"/>
    </physiologicalReaction>
</comment>
<dbReference type="InterPro" id="IPR000086">
    <property type="entry name" value="NUDIX_hydrolase_dom"/>
</dbReference>
<evidence type="ECO:0000256" key="1">
    <source>
        <dbReference type="ARBA" id="ARBA00001946"/>
    </source>
</evidence>
<evidence type="ECO:0000256" key="7">
    <source>
        <dbReference type="ARBA" id="ARBA00022842"/>
    </source>
</evidence>
<keyword evidence="7" id="KW-0460">Magnesium</keyword>
<evidence type="ECO:0000256" key="4">
    <source>
        <dbReference type="ARBA" id="ARBA00012381"/>
    </source>
</evidence>
<dbReference type="EC" id="3.6.1.22" evidence="4"/>
<proteinExistence type="inferred from homology"/>
<dbReference type="PROSITE" id="PS00893">
    <property type="entry name" value="NUDIX_BOX"/>
    <property type="match status" value="1"/>
</dbReference>
<dbReference type="GO" id="GO:0005829">
    <property type="term" value="C:cytosol"/>
    <property type="evidence" value="ECO:0007669"/>
    <property type="project" value="TreeGrafter"/>
</dbReference>
<evidence type="ECO:0000259" key="11">
    <source>
        <dbReference type="PROSITE" id="PS51462"/>
    </source>
</evidence>
<feature type="domain" description="Nudix hydrolase" evidence="11">
    <location>
        <begin position="160"/>
        <end position="285"/>
    </location>
</feature>
<dbReference type="GO" id="GO:0035529">
    <property type="term" value="F:NADH pyrophosphatase activity"/>
    <property type="evidence" value="ECO:0007669"/>
    <property type="project" value="TreeGrafter"/>
</dbReference>
<dbReference type="Pfam" id="PF00293">
    <property type="entry name" value="NUDIX"/>
    <property type="match status" value="1"/>
</dbReference>
<evidence type="ECO:0000256" key="5">
    <source>
        <dbReference type="ARBA" id="ARBA00022723"/>
    </source>
</evidence>
<dbReference type="GO" id="GO:0046872">
    <property type="term" value="F:metal ion binding"/>
    <property type="evidence" value="ECO:0007669"/>
    <property type="project" value="UniProtKB-KW"/>
</dbReference>
<evidence type="ECO:0000256" key="9">
    <source>
        <dbReference type="ARBA" id="ARBA00023211"/>
    </source>
</evidence>
<keyword evidence="13" id="KW-1185">Reference proteome</keyword>
<keyword evidence="5" id="KW-0479">Metal-binding</keyword>
<dbReference type="InterPro" id="IPR015797">
    <property type="entry name" value="NUDIX_hydrolase-like_dom_sf"/>
</dbReference>
<dbReference type="FunFam" id="3.90.79.10:FF:000048">
    <property type="entry name" value="NADH pyrophosphatase"/>
    <property type="match status" value="1"/>
</dbReference>
<dbReference type="InterPro" id="IPR015375">
    <property type="entry name" value="NADH_PPase-like_N"/>
</dbReference>
<dbReference type="InterPro" id="IPR050241">
    <property type="entry name" value="NAD-cap_RNA_hydrolase_NudC"/>
</dbReference>
<dbReference type="RefSeq" id="WP_072736470.1">
    <property type="nucleotide sequence ID" value="NZ_CP048813.1"/>
</dbReference>
<dbReference type="AlphaFoldDB" id="A0A1G8F4I1"/>
<evidence type="ECO:0000256" key="6">
    <source>
        <dbReference type="ARBA" id="ARBA00022801"/>
    </source>
</evidence>
<keyword evidence="8" id="KW-0520">NAD</keyword>
<accession>A0A1G8F4I1</accession>
<dbReference type="Gene3D" id="3.90.79.20">
    <property type="match status" value="1"/>
</dbReference>
<protein>
    <recommendedName>
        <fullName evidence="4">NAD(+) diphosphatase</fullName>
        <ecNumber evidence="4">3.6.1.22</ecNumber>
    </recommendedName>
</protein>
<comment type="cofactor">
    <cofactor evidence="2">
        <name>Zn(2+)</name>
        <dbReference type="ChEBI" id="CHEBI:29105"/>
    </cofactor>
</comment>
<organism evidence="12 13">
    <name type="scientific">Rhodococcus triatomae</name>
    <dbReference type="NCBI Taxonomy" id="300028"/>
    <lineage>
        <taxon>Bacteria</taxon>
        <taxon>Bacillati</taxon>
        <taxon>Actinomycetota</taxon>
        <taxon>Actinomycetes</taxon>
        <taxon>Mycobacteriales</taxon>
        <taxon>Nocardiaceae</taxon>
        <taxon>Rhodococcus</taxon>
    </lineage>
</organism>
<dbReference type="Gene3D" id="3.90.79.10">
    <property type="entry name" value="Nucleoside Triphosphate Pyrophosphohydrolase"/>
    <property type="match status" value="1"/>
</dbReference>
<dbReference type="InterPro" id="IPR020084">
    <property type="entry name" value="NUDIX_hydrolase_CS"/>
</dbReference>
<dbReference type="Proteomes" id="UP000183263">
    <property type="component" value="Unassembled WGS sequence"/>
</dbReference>
<dbReference type="PANTHER" id="PTHR42904:SF6">
    <property type="entry name" value="NAD-CAPPED RNA HYDROLASE NUDT12"/>
    <property type="match status" value="1"/>
</dbReference>
<evidence type="ECO:0000256" key="2">
    <source>
        <dbReference type="ARBA" id="ARBA00001947"/>
    </source>
</evidence>
<keyword evidence="6" id="KW-0378">Hydrolase</keyword>
<dbReference type="PROSITE" id="PS51462">
    <property type="entry name" value="NUDIX"/>
    <property type="match status" value="1"/>
</dbReference>
<dbReference type="GO" id="GO:0019677">
    <property type="term" value="P:NAD+ catabolic process"/>
    <property type="evidence" value="ECO:0007669"/>
    <property type="project" value="TreeGrafter"/>
</dbReference>
<comment type="similarity">
    <text evidence="3">Belongs to the Nudix hydrolase family. NudC subfamily.</text>
</comment>
<gene>
    <name evidence="12" type="ORF">SAMN05444695_103169</name>
</gene>
<dbReference type="EMBL" id="FNDN01000003">
    <property type="protein sequence ID" value="SDH77026.1"/>
    <property type="molecule type" value="Genomic_DNA"/>
</dbReference>
<dbReference type="NCBIfam" id="NF001299">
    <property type="entry name" value="PRK00241.1"/>
    <property type="match status" value="1"/>
</dbReference>
<sequence length="305" mass="32401">MSDFDGPVFELNQTPLLSRSAVGRAEELRSDTEALRAGWPDAVQLRVDRRGQVEIEDGALVLRPAIDAAAEPIPGAVFLGLRDGRHVWAVPVTELDGSVGDLRLAGAALSDADAGLVTGAVAVLAWHRSAGFSAVDGSPTTPTTSGWSRISEATGHEEFPRTDPAIICLVHDGGEQVLLARQGVWPERRFSVLAGFVEAGESLETCVAREIKEEVGLDVRGIRYLGSQPWPFPRSVMIGFAAVADPAAPLAFSDGEIAEARWFTRDEVRSAIDAGDWMSGADAPLLLPGPISIARGMLESWVSAS</sequence>